<dbReference type="Pfam" id="PF01016">
    <property type="entry name" value="Ribosomal_L27"/>
    <property type="match status" value="1"/>
</dbReference>
<evidence type="ECO:0000256" key="4">
    <source>
        <dbReference type="ARBA" id="ARBA00035175"/>
    </source>
</evidence>
<gene>
    <name evidence="6" type="ORF">COX77_00760</name>
</gene>
<dbReference type="EMBL" id="PFPO01000013">
    <property type="protein sequence ID" value="PIZ99753.1"/>
    <property type="molecule type" value="Genomic_DNA"/>
</dbReference>
<dbReference type="Proteomes" id="UP000230405">
    <property type="component" value="Unassembled WGS sequence"/>
</dbReference>
<evidence type="ECO:0000313" key="7">
    <source>
        <dbReference type="Proteomes" id="UP000230405"/>
    </source>
</evidence>
<dbReference type="InterPro" id="IPR001684">
    <property type="entry name" value="Ribosomal_bL27"/>
</dbReference>
<name>A0A2M7VGB5_9BACT</name>
<comment type="similarity">
    <text evidence="1">Belongs to the bacterial ribosomal protein bL27 family.</text>
</comment>
<dbReference type="AlphaFoldDB" id="A0A2M7VGB5"/>
<comment type="caution">
    <text evidence="6">The sequence shown here is derived from an EMBL/GenBank/DDBJ whole genome shotgun (WGS) entry which is preliminary data.</text>
</comment>
<protein>
    <recommendedName>
        <fullName evidence="4">Large ribosomal subunit protein bL27</fullName>
    </recommendedName>
    <alternativeName>
        <fullName evidence="5">50S ribosomal protein L27</fullName>
    </alternativeName>
</protein>
<dbReference type="PANTHER" id="PTHR15893">
    <property type="entry name" value="RIBOSOMAL PROTEIN L27"/>
    <property type="match status" value="1"/>
</dbReference>
<dbReference type="GO" id="GO:1990904">
    <property type="term" value="C:ribonucleoprotein complex"/>
    <property type="evidence" value="ECO:0007669"/>
    <property type="project" value="UniProtKB-KW"/>
</dbReference>
<evidence type="ECO:0000256" key="2">
    <source>
        <dbReference type="ARBA" id="ARBA00022980"/>
    </source>
</evidence>
<keyword evidence="2 6" id="KW-0689">Ribosomal protein</keyword>
<dbReference type="GO" id="GO:0006412">
    <property type="term" value="P:translation"/>
    <property type="evidence" value="ECO:0007669"/>
    <property type="project" value="InterPro"/>
</dbReference>
<organism evidence="6 7">
    <name type="scientific">Candidatus Komeilibacteria bacterium CG_4_10_14_0_2_um_filter_37_10</name>
    <dbReference type="NCBI Taxonomy" id="1974470"/>
    <lineage>
        <taxon>Bacteria</taxon>
        <taxon>Candidatus Komeiliibacteriota</taxon>
    </lineage>
</organism>
<dbReference type="PANTHER" id="PTHR15893:SF0">
    <property type="entry name" value="LARGE RIBOSOMAL SUBUNIT PROTEIN BL27M"/>
    <property type="match status" value="1"/>
</dbReference>
<proteinExistence type="inferred from homology"/>
<accession>A0A2M7VGB5</accession>
<evidence type="ECO:0000256" key="5">
    <source>
        <dbReference type="ARBA" id="ARBA00035477"/>
    </source>
</evidence>
<dbReference type="PRINTS" id="PR00063">
    <property type="entry name" value="RIBOSOMALL27"/>
</dbReference>
<dbReference type="GO" id="GO:0003735">
    <property type="term" value="F:structural constituent of ribosome"/>
    <property type="evidence" value="ECO:0007669"/>
    <property type="project" value="InterPro"/>
</dbReference>
<reference evidence="7" key="1">
    <citation type="submission" date="2017-09" db="EMBL/GenBank/DDBJ databases">
        <title>Depth-based differentiation of microbial function through sediment-hosted aquifers and enrichment of novel symbionts in the deep terrestrial subsurface.</title>
        <authorList>
            <person name="Probst A.J."/>
            <person name="Ladd B."/>
            <person name="Jarett J.K."/>
            <person name="Geller-Mcgrath D.E."/>
            <person name="Sieber C.M.K."/>
            <person name="Emerson J.B."/>
            <person name="Anantharaman K."/>
            <person name="Thomas B.C."/>
            <person name="Malmstrom R."/>
            <person name="Stieglmeier M."/>
            <person name="Klingl A."/>
            <person name="Woyke T."/>
            <person name="Ryan C.M."/>
            <person name="Banfield J.F."/>
        </authorList>
    </citation>
    <scope>NUCLEOTIDE SEQUENCE [LARGE SCALE GENOMIC DNA]</scope>
</reference>
<evidence type="ECO:0000313" key="6">
    <source>
        <dbReference type="EMBL" id="PIZ99753.1"/>
    </source>
</evidence>
<dbReference type="GO" id="GO:0005840">
    <property type="term" value="C:ribosome"/>
    <property type="evidence" value="ECO:0007669"/>
    <property type="project" value="UniProtKB-KW"/>
</dbReference>
<keyword evidence="3" id="KW-0687">Ribonucleoprotein</keyword>
<dbReference type="SUPFAM" id="SSF110324">
    <property type="entry name" value="Ribosomal L27 protein-like"/>
    <property type="match status" value="1"/>
</dbReference>
<evidence type="ECO:0000256" key="1">
    <source>
        <dbReference type="ARBA" id="ARBA00010797"/>
    </source>
</evidence>
<sequence>MAHKKAGGTASNLRDSNAQRLGVKLFAGEKAKSGNIIVKQRGTKFRAGLNSKRANDDSIFATNSGVVKFRKKIIKKYDGKLKSATYIDIV</sequence>
<evidence type="ECO:0000256" key="3">
    <source>
        <dbReference type="ARBA" id="ARBA00023274"/>
    </source>
</evidence>
<dbReference type="Gene3D" id="2.40.50.100">
    <property type="match status" value="1"/>
</dbReference>